<dbReference type="Pfam" id="PF14606">
    <property type="entry name" value="Lipase_GDSL_3"/>
    <property type="match status" value="1"/>
</dbReference>
<dbReference type="Proteomes" id="UP000326837">
    <property type="component" value="Chromosome"/>
</dbReference>
<organism evidence="4 5">
    <name type="scientific">Lacipirellula parvula</name>
    <dbReference type="NCBI Taxonomy" id="2650471"/>
    <lineage>
        <taxon>Bacteria</taxon>
        <taxon>Pseudomonadati</taxon>
        <taxon>Planctomycetota</taxon>
        <taxon>Planctomycetia</taxon>
        <taxon>Pirellulales</taxon>
        <taxon>Lacipirellulaceae</taxon>
        <taxon>Lacipirellula</taxon>
    </lineage>
</organism>
<dbReference type="KEGG" id="lpav:PLANPX_2409"/>
<evidence type="ECO:0000313" key="4">
    <source>
        <dbReference type="EMBL" id="BBO32797.1"/>
    </source>
</evidence>
<dbReference type="AlphaFoldDB" id="A0A5K7XA67"/>
<proteinExistence type="predicted"/>
<feature type="signal peptide" evidence="1">
    <location>
        <begin position="1"/>
        <end position="25"/>
    </location>
</feature>
<evidence type="ECO:0000259" key="3">
    <source>
        <dbReference type="Pfam" id="PF14607"/>
    </source>
</evidence>
<feature type="domain" description="SGNH hydrolase-type esterase" evidence="2">
    <location>
        <begin position="184"/>
        <end position="356"/>
    </location>
</feature>
<dbReference type="RefSeq" id="WP_152098701.1">
    <property type="nucleotide sequence ID" value="NZ_AP021861.1"/>
</dbReference>
<dbReference type="Pfam" id="PF14607">
    <property type="entry name" value="GxDLY"/>
    <property type="match status" value="1"/>
</dbReference>
<accession>A0A5K7XA67</accession>
<gene>
    <name evidence="4" type="ORF">PLANPX_2409</name>
</gene>
<reference evidence="5" key="1">
    <citation type="submission" date="2019-10" db="EMBL/GenBank/DDBJ databases">
        <title>Lacipirellula parvula gen. nov., sp. nov., representing a lineage of planctomycetes widespread in freshwater anoxic habitats, and description of the family Lacipirellulaceae.</title>
        <authorList>
            <person name="Dedysh S.N."/>
            <person name="Kulichevskaya I.S."/>
            <person name="Beletsky A.V."/>
            <person name="Rakitin A.L."/>
            <person name="Mardanov A.V."/>
            <person name="Ivanova A.A."/>
            <person name="Saltykova V.X."/>
            <person name="Rijpstra W.I.C."/>
            <person name="Sinninghe Damste J.S."/>
            <person name="Ravin N.V."/>
        </authorList>
    </citation>
    <scope>NUCLEOTIDE SEQUENCE [LARGE SCALE GENOMIC DNA]</scope>
    <source>
        <strain evidence="5">PX69</strain>
    </source>
</reference>
<dbReference type="Gene3D" id="3.40.50.1110">
    <property type="entry name" value="SGNH hydrolase"/>
    <property type="match status" value="1"/>
</dbReference>
<keyword evidence="5" id="KW-1185">Reference proteome</keyword>
<dbReference type="InterPro" id="IPR036514">
    <property type="entry name" value="SGNH_hydro_sf"/>
</dbReference>
<dbReference type="InterPro" id="IPR032740">
    <property type="entry name" value="GxDLY"/>
</dbReference>
<name>A0A5K7XA67_9BACT</name>
<feature type="chain" id="PRO_5024847009" evidence="1">
    <location>
        <begin position="26"/>
        <end position="365"/>
    </location>
</feature>
<dbReference type="PANTHER" id="PTHR30383">
    <property type="entry name" value="THIOESTERASE 1/PROTEASE 1/LYSOPHOSPHOLIPASE L1"/>
    <property type="match status" value="1"/>
</dbReference>
<evidence type="ECO:0000259" key="2">
    <source>
        <dbReference type="Pfam" id="PF14606"/>
    </source>
</evidence>
<dbReference type="EC" id="3.1.1.47" evidence="4"/>
<evidence type="ECO:0000313" key="5">
    <source>
        <dbReference type="Proteomes" id="UP000326837"/>
    </source>
</evidence>
<sequence>MKLLPSITAVGVLLFAISLVPDASAASPELSWQQLQTEFIAGKGWSKTVSPFDRLPAVAEKAVRPPVWKLSRDSAGMSVDFTTDADSLAVRWTLTSPQLAKPHMPATGVSGVDLYVQQGERWQFVATARPTKFPTNEAMLAVGLGKGEKRYRMYLPLYNGVESLGLGIPQEAAFAWDKPDARPPIVFYGTSITQGGCASRPGMAYPAILGRRLDRPVINLGFSGNGRLEPEMAELLAELDPALYVIDPLPNNFPQQAAQRLPKFLEIIRAKRPTTPILLVGGPRYADSLALAARAERVAAADRVVEKVVHDRLAKGDMQLHFVAGSDLAANGGDATVDGTHPTDLGFMLMADDLEPASKNALQPR</sequence>
<dbReference type="InterPro" id="IPR051532">
    <property type="entry name" value="Ester_Hydrolysis_Enzymes"/>
</dbReference>
<feature type="domain" description="SGNH hydrolase-type esterase N-terminal" evidence="3">
    <location>
        <begin position="33"/>
        <end position="174"/>
    </location>
</feature>
<evidence type="ECO:0000256" key="1">
    <source>
        <dbReference type="SAM" id="SignalP"/>
    </source>
</evidence>
<dbReference type="GO" id="GO:0003847">
    <property type="term" value="F:1-alkyl-2-acetylglycerophosphocholine esterase activity"/>
    <property type="evidence" value="ECO:0007669"/>
    <property type="project" value="UniProtKB-EC"/>
</dbReference>
<keyword evidence="1" id="KW-0732">Signal</keyword>
<dbReference type="EMBL" id="AP021861">
    <property type="protein sequence ID" value="BBO32797.1"/>
    <property type="molecule type" value="Genomic_DNA"/>
</dbReference>
<protein>
    <submittedName>
        <fullName evidence="4">Platelet-activating factor acetylhydrolase IB gamma subunit</fullName>
        <ecNumber evidence="4">3.1.1.47</ecNumber>
    </submittedName>
</protein>
<dbReference type="SUPFAM" id="SSF52266">
    <property type="entry name" value="SGNH hydrolase"/>
    <property type="match status" value="1"/>
</dbReference>
<dbReference type="InterPro" id="IPR013830">
    <property type="entry name" value="SGNH_hydro"/>
</dbReference>
<dbReference type="PANTHER" id="PTHR30383:SF29">
    <property type="entry name" value="SGNH HYDROLASE-TYPE ESTERASE DOMAIN-CONTAINING PROTEIN"/>
    <property type="match status" value="1"/>
</dbReference>
<keyword evidence="4" id="KW-0378">Hydrolase</keyword>
<dbReference type="Gene3D" id="2.60.120.260">
    <property type="entry name" value="Galactose-binding domain-like"/>
    <property type="match status" value="1"/>
</dbReference>